<sequence length="316" mass="37019">MMASPCVSVCIQTYQHVRYIEHCLESVLMQKTDFPVEIILGEDESTDGTREICRAYAERYPETIRLFLRSEQDKIYIHGHKTGRFNFTENLKAAQGKYIALCEGDDYWTDPGKLQKQVNFLERHSDFAICFHDIEHVCETQQGHVVTASPKPVSTFEDILKGNFIYTASCTFRNKLLDRFPAWYFSVLPGDWPLHVLHAQYGKIGYLHEVMAAYRTHDGGLWSRQSRLDTLSPLICTARTIDRHFHSRYRPIMYPSIWNWERERIELLIHERRFDQAEQHSRRLLRENWPASPASCFMLLTTVAKIYKHRLSVTAA</sequence>
<name>A0A2G6E706_9BACT</name>
<dbReference type="SUPFAM" id="SSF53448">
    <property type="entry name" value="Nucleotide-diphospho-sugar transferases"/>
    <property type="match status" value="1"/>
</dbReference>
<gene>
    <name evidence="2" type="ORF">CSB45_06335</name>
</gene>
<dbReference type="AlphaFoldDB" id="A0A2G6E706"/>
<dbReference type="EMBL" id="PDPS01000025">
    <property type="protein sequence ID" value="PID57835.1"/>
    <property type="molecule type" value="Genomic_DNA"/>
</dbReference>
<dbReference type="InterPro" id="IPR029044">
    <property type="entry name" value="Nucleotide-diphossugar_trans"/>
</dbReference>
<dbReference type="Gene3D" id="3.90.550.10">
    <property type="entry name" value="Spore Coat Polysaccharide Biosynthesis Protein SpsA, Chain A"/>
    <property type="match status" value="1"/>
</dbReference>
<dbReference type="GO" id="GO:0016758">
    <property type="term" value="F:hexosyltransferase activity"/>
    <property type="evidence" value="ECO:0007669"/>
    <property type="project" value="UniProtKB-ARBA"/>
</dbReference>
<proteinExistence type="predicted"/>
<dbReference type="InterPro" id="IPR001173">
    <property type="entry name" value="Glyco_trans_2-like"/>
</dbReference>
<organism evidence="2 3">
    <name type="scientific">candidate division KSB3 bacterium</name>
    <dbReference type="NCBI Taxonomy" id="2044937"/>
    <lineage>
        <taxon>Bacteria</taxon>
        <taxon>candidate division KSB3</taxon>
    </lineage>
</organism>
<evidence type="ECO:0000259" key="1">
    <source>
        <dbReference type="Pfam" id="PF00535"/>
    </source>
</evidence>
<dbReference type="Proteomes" id="UP000229740">
    <property type="component" value="Unassembled WGS sequence"/>
</dbReference>
<reference evidence="2 3" key="1">
    <citation type="submission" date="2017-10" db="EMBL/GenBank/DDBJ databases">
        <title>Novel microbial diversity and functional potential in the marine mammal oral microbiome.</title>
        <authorList>
            <person name="Dudek N.K."/>
            <person name="Sun C.L."/>
            <person name="Burstein D."/>
            <person name="Kantor R.S."/>
            <person name="Aliaga Goltsman D.S."/>
            <person name="Bik E.M."/>
            <person name="Thomas B.C."/>
            <person name="Banfield J.F."/>
            <person name="Relman D.A."/>
        </authorList>
    </citation>
    <scope>NUCLEOTIDE SEQUENCE [LARGE SCALE GENOMIC DNA]</scope>
    <source>
        <strain evidence="2">DOLZORAL124_49_17</strain>
    </source>
</reference>
<evidence type="ECO:0000313" key="2">
    <source>
        <dbReference type="EMBL" id="PID57835.1"/>
    </source>
</evidence>
<evidence type="ECO:0000313" key="3">
    <source>
        <dbReference type="Proteomes" id="UP000229740"/>
    </source>
</evidence>
<dbReference type="Pfam" id="PF00535">
    <property type="entry name" value="Glycos_transf_2"/>
    <property type="match status" value="1"/>
</dbReference>
<dbReference type="PANTHER" id="PTHR22916:SF3">
    <property type="entry name" value="UDP-GLCNAC:BETAGAL BETA-1,3-N-ACETYLGLUCOSAMINYLTRANSFERASE-LIKE PROTEIN 1"/>
    <property type="match status" value="1"/>
</dbReference>
<accession>A0A2G6E706</accession>
<comment type="caution">
    <text evidence="2">The sequence shown here is derived from an EMBL/GenBank/DDBJ whole genome shotgun (WGS) entry which is preliminary data.</text>
</comment>
<feature type="domain" description="Glycosyltransferase 2-like" evidence="1">
    <location>
        <begin position="8"/>
        <end position="147"/>
    </location>
</feature>
<dbReference type="PANTHER" id="PTHR22916">
    <property type="entry name" value="GLYCOSYLTRANSFERASE"/>
    <property type="match status" value="1"/>
</dbReference>
<protein>
    <recommendedName>
        <fullName evidence="1">Glycosyltransferase 2-like domain-containing protein</fullName>
    </recommendedName>
</protein>